<feature type="binding site" evidence="5">
    <location>
        <position position="70"/>
    </location>
    <ligand>
        <name>molybdate</name>
        <dbReference type="ChEBI" id="CHEBI:36264"/>
    </ligand>
</feature>
<dbReference type="FunFam" id="3.40.190.10:FF:000035">
    <property type="entry name" value="Molybdate ABC transporter substrate-binding protein"/>
    <property type="match status" value="1"/>
</dbReference>
<evidence type="ECO:0000256" key="5">
    <source>
        <dbReference type="PIRSR" id="PIRSR004846-1"/>
    </source>
</evidence>
<name>A0A371P5S0_9BACL</name>
<keyword evidence="8" id="KW-1185">Reference proteome</keyword>
<accession>A0A371P5S0</accession>
<feature type="signal peptide" evidence="6">
    <location>
        <begin position="1"/>
        <end position="22"/>
    </location>
</feature>
<dbReference type="SUPFAM" id="SSF53850">
    <property type="entry name" value="Periplasmic binding protein-like II"/>
    <property type="match status" value="1"/>
</dbReference>
<dbReference type="PANTHER" id="PTHR30632">
    <property type="entry name" value="MOLYBDATE-BINDING PERIPLASMIC PROTEIN"/>
    <property type="match status" value="1"/>
</dbReference>
<dbReference type="OrthoDB" id="9785015at2"/>
<comment type="similarity">
    <text evidence="1">Belongs to the bacterial solute-binding protein ModA family.</text>
</comment>
<dbReference type="EMBL" id="QUBQ01000006">
    <property type="protein sequence ID" value="REK71252.1"/>
    <property type="molecule type" value="Genomic_DNA"/>
</dbReference>
<evidence type="ECO:0000313" key="8">
    <source>
        <dbReference type="Proteomes" id="UP000261905"/>
    </source>
</evidence>
<feature type="binding site" evidence="5">
    <location>
        <position position="179"/>
    </location>
    <ligand>
        <name>molybdate</name>
        <dbReference type="ChEBI" id="CHEBI:36264"/>
    </ligand>
</feature>
<dbReference type="PROSITE" id="PS51257">
    <property type="entry name" value="PROKAR_LIPOPROTEIN"/>
    <property type="match status" value="1"/>
</dbReference>
<feature type="chain" id="PRO_5038839420" evidence="6">
    <location>
        <begin position="23"/>
        <end position="265"/>
    </location>
</feature>
<evidence type="ECO:0000313" key="7">
    <source>
        <dbReference type="EMBL" id="REK71252.1"/>
    </source>
</evidence>
<dbReference type="Gene3D" id="3.40.190.10">
    <property type="entry name" value="Periplasmic binding protein-like II"/>
    <property type="match status" value="2"/>
</dbReference>
<dbReference type="PIRSF" id="PIRSF004846">
    <property type="entry name" value="ModA"/>
    <property type="match status" value="1"/>
</dbReference>
<keyword evidence="3 5" id="KW-0479">Metal-binding</keyword>
<proteinExistence type="inferred from homology"/>
<reference evidence="7 8" key="1">
    <citation type="submission" date="2018-08" db="EMBL/GenBank/DDBJ databases">
        <title>Paenibacillus sp. M4BSY-1, whole genome shotgun sequence.</title>
        <authorList>
            <person name="Tuo L."/>
        </authorList>
    </citation>
    <scope>NUCLEOTIDE SEQUENCE [LARGE SCALE GENOMIC DNA]</scope>
    <source>
        <strain evidence="7 8">M4BSY-1</strain>
    </source>
</reference>
<comment type="caution">
    <text evidence="7">The sequence shown here is derived from an EMBL/GenBank/DDBJ whole genome shotgun (WGS) entry which is preliminary data.</text>
</comment>
<evidence type="ECO:0000256" key="6">
    <source>
        <dbReference type="SAM" id="SignalP"/>
    </source>
</evidence>
<feature type="binding site" evidence="5">
    <location>
        <position position="197"/>
    </location>
    <ligand>
        <name>molybdate</name>
        <dbReference type="ChEBI" id="CHEBI:36264"/>
    </ligand>
</feature>
<keyword evidence="4 6" id="KW-0732">Signal</keyword>
<feature type="binding site" evidence="5">
    <location>
        <position position="152"/>
    </location>
    <ligand>
        <name>molybdate</name>
        <dbReference type="ChEBI" id="CHEBI:36264"/>
    </ligand>
</feature>
<dbReference type="AlphaFoldDB" id="A0A371P5S0"/>
<sequence length="265" mass="28691">MNEMKRKAFALMMAIVMVAVLAACGKNSADTKVELTISAAASLTDALNEMKTSYEKEHPGVTLLFNYGASGSLQQQIEQGAPADLFLSASKKNMDALVEKGLIDAADRVNLLSNELVLVTPEGKGDSLGSVQYLLSDSVKKLAIGIPESVPAGAYAKEALTNAGLWDQLQEKSVQAKDVRQVLQYVETGNVDAGFVYRTDALQAESKTDIAFAADPDSYASILYPIGIIKATKHEKQVRELYTYLQTEEALNLFVKYGFSLPKQP</sequence>
<dbReference type="Proteomes" id="UP000261905">
    <property type="component" value="Unassembled WGS sequence"/>
</dbReference>
<dbReference type="GO" id="GO:0046872">
    <property type="term" value="F:metal ion binding"/>
    <property type="evidence" value="ECO:0007669"/>
    <property type="project" value="UniProtKB-KW"/>
</dbReference>
<dbReference type="GO" id="GO:0030973">
    <property type="term" value="F:molybdate ion binding"/>
    <property type="evidence" value="ECO:0007669"/>
    <property type="project" value="UniProtKB-ARBA"/>
</dbReference>
<dbReference type="InterPro" id="IPR005950">
    <property type="entry name" value="ModA"/>
</dbReference>
<dbReference type="InterPro" id="IPR050682">
    <property type="entry name" value="ModA/WtpA"/>
</dbReference>
<dbReference type="CDD" id="cd13537">
    <property type="entry name" value="PBP2_YvgL_like"/>
    <property type="match status" value="1"/>
</dbReference>
<dbReference type="NCBIfam" id="TIGR01256">
    <property type="entry name" value="modA"/>
    <property type="match status" value="1"/>
</dbReference>
<evidence type="ECO:0000256" key="4">
    <source>
        <dbReference type="ARBA" id="ARBA00022729"/>
    </source>
</evidence>
<feature type="binding site" evidence="5">
    <location>
        <position position="42"/>
    </location>
    <ligand>
        <name>molybdate</name>
        <dbReference type="ChEBI" id="CHEBI:36264"/>
    </ligand>
</feature>
<dbReference type="RefSeq" id="WP_116049278.1">
    <property type="nucleotide sequence ID" value="NZ_QUBQ01000006.1"/>
</dbReference>
<protein>
    <submittedName>
        <fullName evidence="7">Molybdate ABC transporter substrate-binding protein</fullName>
    </submittedName>
</protein>
<evidence type="ECO:0000256" key="2">
    <source>
        <dbReference type="ARBA" id="ARBA00022505"/>
    </source>
</evidence>
<dbReference type="GO" id="GO:0015689">
    <property type="term" value="P:molybdate ion transport"/>
    <property type="evidence" value="ECO:0007669"/>
    <property type="project" value="InterPro"/>
</dbReference>
<dbReference type="Pfam" id="PF13531">
    <property type="entry name" value="SBP_bac_11"/>
    <property type="match status" value="1"/>
</dbReference>
<dbReference type="GO" id="GO:1901359">
    <property type="term" value="F:tungstate binding"/>
    <property type="evidence" value="ECO:0007669"/>
    <property type="project" value="UniProtKB-ARBA"/>
</dbReference>
<evidence type="ECO:0000256" key="3">
    <source>
        <dbReference type="ARBA" id="ARBA00022723"/>
    </source>
</evidence>
<evidence type="ECO:0000256" key="1">
    <source>
        <dbReference type="ARBA" id="ARBA00009175"/>
    </source>
</evidence>
<dbReference type="PANTHER" id="PTHR30632:SF0">
    <property type="entry name" value="SULFATE-BINDING PROTEIN"/>
    <property type="match status" value="1"/>
</dbReference>
<organism evidence="7 8">
    <name type="scientific">Paenibacillus paeoniae</name>
    <dbReference type="NCBI Taxonomy" id="2292705"/>
    <lineage>
        <taxon>Bacteria</taxon>
        <taxon>Bacillati</taxon>
        <taxon>Bacillota</taxon>
        <taxon>Bacilli</taxon>
        <taxon>Bacillales</taxon>
        <taxon>Paenibacillaceae</taxon>
        <taxon>Paenibacillus</taxon>
    </lineage>
</organism>
<gene>
    <name evidence="7" type="primary">modA</name>
    <name evidence="7" type="ORF">DX130_22680</name>
</gene>
<keyword evidence="2 5" id="KW-0500">Molybdenum</keyword>
<dbReference type="InterPro" id="IPR041879">
    <property type="entry name" value="YvgL-like_PBP2"/>
</dbReference>